<keyword evidence="8" id="KW-0551">Lipid droplet</keyword>
<evidence type="ECO:0000256" key="15">
    <source>
        <dbReference type="ARBA" id="ARBA00038097"/>
    </source>
</evidence>
<dbReference type="Proteomes" id="UP001497623">
    <property type="component" value="Unassembled WGS sequence"/>
</dbReference>
<evidence type="ECO:0000256" key="22">
    <source>
        <dbReference type="ARBA" id="ARBA00048632"/>
    </source>
</evidence>
<dbReference type="Pfam" id="PF00561">
    <property type="entry name" value="Abhydrolase_1"/>
    <property type="match status" value="1"/>
</dbReference>
<dbReference type="EC" id="2.3.1.51" evidence="5"/>
<comment type="subcellular location">
    <subcellularLocation>
        <location evidence="3">Cytoplasm</location>
    </subcellularLocation>
    <subcellularLocation>
        <location evidence="4">Lipid droplet</location>
    </subcellularLocation>
</comment>
<evidence type="ECO:0000256" key="3">
    <source>
        <dbReference type="ARBA" id="ARBA00004496"/>
    </source>
</evidence>
<keyword evidence="9" id="KW-0808">Transferase</keyword>
<evidence type="ECO:0000256" key="12">
    <source>
        <dbReference type="ARBA" id="ARBA00023098"/>
    </source>
</evidence>
<keyword evidence="10" id="KW-0221">Differentiation</keyword>
<evidence type="ECO:0000256" key="17">
    <source>
        <dbReference type="ARBA" id="ARBA00042413"/>
    </source>
</evidence>
<dbReference type="Gene3D" id="3.40.50.1820">
    <property type="entry name" value="alpha/beta hydrolase"/>
    <property type="match status" value="1"/>
</dbReference>
<dbReference type="GO" id="GO:0030154">
    <property type="term" value="P:cell differentiation"/>
    <property type="evidence" value="ECO:0007669"/>
    <property type="project" value="UniProtKB-KW"/>
</dbReference>
<dbReference type="GO" id="GO:0003841">
    <property type="term" value="F:1-acylglycerol-3-phosphate O-acyltransferase activity"/>
    <property type="evidence" value="ECO:0007669"/>
    <property type="project" value="UniProtKB-EC"/>
</dbReference>
<evidence type="ECO:0000256" key="1">
    <source>
        <dbReference type="ARBA" id="ARBA00000300"/>
    </source>
</evidence>
<comment type="function">
    <text evidence="18">Coenzyme A-dependent lysophosphatidic acid acyltransferase that catalyzes the transfer of an acyl group on a lysophosphatidic acid. Functions preferentially with 1-oleoyl-lysophosphatidic acid followed by 1-palmitoyl-lysophosphatidic acid, 1-stearoyl-lysophosphatidic acid and 1-arachidonoyl-lysophosphatidic acid as lipid acceptor. Functions preferentially with arachidonoyl-CoA followed by oleoyl-CoA as acyl group donors. Functions in phosphatidic acid biosynthesis. May regulate the cellular storage of triacylglycerol through activation of the phospholipase PNPLA2. Involved in keratinocyte differentiation. Regulates lipid droplet fusion.</text>
</comment>
<evidence type="ECO:0000259" key="25">
    <source>
        <dbReference type="Pfam" id="PF00561"/>
    </source>
</evidence>
<comment type="catalytic activity">
    <reaction evidence="23">
        <text>1-(9Z-octadecenoyl)-sn-glycero-3-phosphate + (5Z,8Z,11Z,14Z)-eicosatetraenoyl-CoA = 1-(9Z)-octadecenoyl-2-(5Z,8Z,11Z,14Z)-eicosatetraenoyl-sn-glycero-3-phosphate + CoA</text>
        <dbReference type="Rhea" id="RHEA:37443"/>
        <dbReference type="ChEBI" id="CHEBI:57287"/>
        <dbReference type="ChEBI" id="CHEBI:57368"/>
        <dbReference type="ChEBI" id="CHEBI:74544"/>
        <dbReference type="ChEBI" id="CHEBI:74928"/>
    </reaction>
    <physiologicalReaction direction="left-to-right" evidence="23">
        <dbReference type="Rhea" id="RHEA:37444"/>
    </physiologicalReaction>
</comment>
<organism evidence="26 27">
    <name type="scientific">Meganyctiphanes norvegica</name>
    <name type="common">Northern krill</name>
    <name type="synonym">Thysanopoda norvegica</name>
    <dbReference type="NCBI Taxonomy" id="48144"/>
    <lineage>
        <taxon>Eukaryota</taxon>
        <taxon>Metazoa</taxon>
        <taxon>Ecdysozoa</taxon>
        <taxon>Arthropoda</taxon>
        <taxon>Crustacea</taxon>
        <taxon>Multicrustacea</taxon>
        <taxon>Malacostraca</taxon>
        <taxon>Eumalacostraca</taxon>
        <taxon>Eucarida</taxon>
        <taxon>Euphausiacea</taxon>
        <taxon>Euphausiidae</taxon>
        <taxon>Meganyctiphanes</taxon>
    </lineage>
</organism>
<dbReference type="GO" id="GO:0055088">
    <property type="term" value="P:lipid homeostasis"/>
    <property type="evidence" value="ECO:0007669"/>
    <property type="project" value="TreeGrafter"/>
</dbReference>
<sequence>MSEDISLQVVEHQESWLGSWFRWCPTSLTLLREAEKSLLNNLKKSYQGKYVNVGNVVGNSESNVWTVCMNKESPNTPMVLLHGFGSGVGLWCLNLDTLASDRPVYAVDILGFGRSSRPKFNTDPLEAEREFVASIDTWRKEMSLNKFILMGHSFGGFLAASYAIKHPDRISHLILADPWGFPERPLDVAERYNVPFWVKAIGAILQPFNPLFIVRTAGPLGPKLLKNARPDLIRKFAPLVQNAEEVIPNYLYHCNAQDPSGETAFHNLMSGFGWAKHPMINRIDALRKGVPITLIYGSRSWVDREPGFEIKYNRKDSFVDVQVISGAGHHVYADRAEVFNELVSNLAEHVDNGTLPPISIEDEQENHKGKDIENISNMMNKIQSGKLDEEDTID</sequence>
<dbReference type="GO" id="GO:0006631">
    <property type="term" value="P:fatty acid metabolic process"/>
    <property type="evidence" value="ECO:0007669"/>
    <property type="project" value="UniProtKB-KW"/>
</dbReference>
<evidence type="ECO:0000313" key="26">
    <source>
        <dbReference type="EMBL" id="CAL4104370.1"/>
    </source>
</evidence>
<evidence type="ECO:0000256" key="23">
    <source>
        <dbReference type="ARBA" id="ARBA00048770"/>
    </source>
</evidence>
<evidence type="ECO:0000256" key="5">
    <source>
        <dbReference type="ARBA" id="ARBA00013211"/>
    </source>
</evidence>
<comment type="catalytic activity">
    <reaction evidence="14">
        <text>1-(9Z-octadecenoyl)-sn-glycero-3-phosphate + octadecanoyl-CoA = 1-(9Z-octadecenoyl)-2-octadecanoyl-sn-glycero-3-phosphate + CoA</text>
        <dbReference type="Rhea" id="RHEA:37147"/>
        <dbReference type="ChEBI" id="CHEBI:57287"/>
        <dbReference type="ChEBI" id="CHEBI:57394"/>
        <dbReference type="ChEBI" id="CHEBI:74544"/>
        <dbReference type="ChEBI" id="CHEBI:74552"/>
    </reaction>
    <physiologicalReaction direction="left-to-right" evidence="14">
        <dbReference type="Rhea" id="RHEA:37148"/>
    </physiologicalReaction>
</comment>
<dbReference type="FunFam" id="3.40.50.1820:FF:000019">
    <property type="entry name" value="1-acylglycerol-3-phosphate O-acyltransferase ABHD5"/>
    <property type="match status" value="1"/>
</dbReference>
<keyword evidence="11" id="KW-0276">Fatty acid metabolism</keyword>
<feature type="domain" description="AB hydrolase-1" evidence="25">
    <location>
        <begin position="77"/>
        <end position="334"/>
    </location>
</feature>
<evidence type="ECO:0000256" key="10">
    <source>
        <dbReference type="ARBA" id="ARBA00022782"/>
    </source>
</evidence>
<protein>
    <recommendedName>
        <fullName evidence="16">1-acylglycerol-3-phosphate O-acyltransferase ABHD5</fullName>
        <ecNumber evidence="5">2.3.1.51</ecNumber>
    </recommendedName>
    <alternativeName>
        <fullName evidence="17">Abhydrolase domain-containing protein 5</fullName>
    </alternativeName>
</protein>
<comment type="catalytic activity">
    <reaction evidence="2">
        <text>1-(9Z-octadecenoyl)-sn-glycero-3-phosphate + hexadecanoyl-CoA = 1-(9Z)-octadecenoyl-2-hexadecanoyl-sn-glycero-3-phosphate + CoA</text>
        <dbReference type="Rhea" id="RHEA:37143"/>
        <dbReference type="ChEBI" id="CHEBI:57287"/>
        <dbReference type="ChEBI" id="CHEBI:57379"/>
        <dbReference type="ChEBI" id="CHEBI:74544"/>
        <dbReference type="ChEBI" id="CHEBI:74551"/>
    </reaction>
    <physiologicalReaction direction="left-to-right" evidence="2">
        <dbReference type="Rhea" id="RHEA:37144"/>
    </physiologicalReaction>
</comment>
<dbReference type="PANTHER" id="PTHR42886">
    <property type="entry name" value="RE40534P-RELATED"/>
    <property type="match status" value="1"/>
</dbReference>
<comment type="catalytic activity">
    <reaction evidence="1">
        <text>a 1-acyl-sn-glycero-3-phosphate + an acyl-CoA = a 1,2-diacyl-sn-glycero-3-phosphate + CoA</text>
        <dbReference type="Rhea" id="RHEA:19709"/>
        <dbReference type="ChEBI" id="CHEBI:57287"/>
        <dbReference type="ChEBI" id="CHEBI:57970"/>
        <dbReference type="ChEBI" id="CHEBI:58342"/>
        <dbReference type="ChEBI" id="CHEBI:58608"/>
        <dbReference type="EC" id="2.3.1.51"/>
    </reaction>
    <physiologicalReaction direction="left-to-right" evidence="1">
        <dbReference type="Rhea" id="RHEA:19710"/>
    </physiologicalReaction>
</comment>
<evidence type="ECO:0000256" key="9">
    <source>
        <dbReference type="ARBA" id="ARBA00022679"/>
    </source>
</evidence>
<evidence type="ECO:0000256" key="11">
    <source>
        <dbReference type="ARBA" id="ARBA00022832"/>
    </source>
</evidence>
<comment type="caution">
    <text evidence="26">The sequence shown here is derived from an EMBL/GenBank/DDBJ whole genome shotgun (WGS) entry which is preliminary data.</text>
</comment>
<comment type="catalytic activity">
    <reaction evidence="21">
        <text>eicosanoyl-CoA + 1-(9Z-octadecenoyl)-sn-glycero-3-phosphate = 1-(9Z)-octadecenoyl-2-eicosanoyl-sn-glycero-3-phosphate + CoA</text>
        <dbReference type="Rhea" id="RHEA:37451"/>
        <dbReference type="ChEBI" id="CHEBI:57287"/>
        <dbReference type="ChEBI" id="CHEBI:57380"/>
        <dbReference type="ChEBI" id="CHEBI:74544"/>
        <dbReference type="ChEBI" id="CHEBI:74937"/>
    </reaction>
    <physiologicalReaction direction="left-to-right" evidence="21">
        <dbReference type="Rhea" id="RHEA:37452"/>
    </physiologicalReaction>
</comment>
<evidence type="ECO:0000256" key="6">
    <source>
        <dbReference type="ARBA" id="ARBA00022490"/>
    </source>
</evidence>
<evidence type="ECO:0000256" key="7">
    <source>
        <dbReference type="ARBA" id="ARBA00022516"/>
    </source>
</evidence>
<evidence type="ECO:0000313" key="27">
    <source>
        <dbReference type="Proteomes" id="UP001497623"/>
    </source>
</evidence>
<keyword evidence="27" id="KW-1185">Reference proteome</keyword>
<dbReference type="GO" id="GO:0005811">
    <property type="term" value="C:lipid droplet"/>
    <property type="evidence" value="ECO:0007669"/>
    <property type="project" value="UniProtKB-SubCell"/>
</dbReference>
<dbReference type="PRINTS" id="PR00111">
    <property type="entry name" value="ABHYDROLASE"/>
</dbReference>
<comment type="catalytic activity">
    <reaction evidence="19">
        <text>1-hexadecanoyl-sn-glycero-3-phosphate + (9Z)-octadecenoyl-CoA = 1-hexadecanoyl-2-(9Z-octadecenoyl)-sn-glycero-3-phosphate + CoA</text>
        <dbReference type="Rhea" id="RHEA:33187"/>
        <dbReference type="ChEBI" id="CHEBI:57287"/>
        <dbReference type="ChEBI" id="CHEBI:57387"/>
        <dbReference type="ChEBI" id="CHEBI:57518"/>
        <dbReference type="ChEBI" id="CHEBI:64839"/>
    </reaction>
    <physiologicalReaction direction="left-to-right" evidence="19">
        <dbReference type="Rhea" id="RHEA:33188"/>
    </physiologicalReaction>
</comment>
<evidence type="ECO:0000256" key="16">
    <source>
        <dbReference type="ARBA" id="ARBA00040731"/>
    </source>
</evidence>
<evidence type="ECO:0000256" key="8">
    <source>
        <dbReference type="ARBA" id="ARBA00022677"/>
    </source>
</evidence>
<accession>A0AAV2QZB4</accession>
<reference evidence="26 27" key="1">
    <citation type="submission" date="2024-05" db="EMBL/GenBank/DDBJ databases">
        <authorList>
            <person name="Wallberg A."/>
        </authorList>
    </citation>
    <scope>NUCLEOTIDE SEQUENCE [LARGE SCALE GENOMIC DNA]</scope>
</reference>
<keyword evidence="6" id="KW-0963">Cytoplasm</keyword>
<comment type="catalytic activity">
    <reaction evidence="20">
        <text>1-octadecanoyl-sn-glycero-3-phosphate + (9Z)-octadecenoyl-CoA = 1-octadecanoyl-2-(9Z-octadecenoyl)-sn-glycero-3-phosphate + CoA</text>
        <dbReference type="Rhea" id="RHEA:37163"/>
        <dbReference type="ChEBI" id="CHEBI:57287"/>
        <dbReference type="ChEBI" id="CHEBI:57387"/>
        <dbReference type="ChEBI" id="CHEBI:74560"/>
        <dbReference type="ChEBI" id="CHEBI:74565"/>
    </reaction>
    <physiologicalReaction direction="left-to-right" evidence="20">
        <dbReference type="Rhea" id="RHEA:37164"/>
    </physiologicalReaction>
</comment>
<dbReference type="EMBL" id="CAXKWB010012369">
    <property type="protein sequence ID" value="CAL4104370.1"/>
    <property type="molecule type" value="Genomic_DNA"/>
</dbReference>
<comment type="catalytic activity">
    <reaction evidence="24">
        <text>1-(9Z-octadecenoyl)-sn-glycero-3-phosphate + (9Z)-octadecenoyl-CoA = 1,2-di-(9Z-octadecenoyl)-sn-glycero-3-phosphate + CoA</text>
        <dbReference type="Rhea" id="RHEA:37131"/>
        <dbReference type="ChEBI" id="CHEBI:57287"/>
        <dbReference type="ChEBI" id="CHEBI:57387"/>
        <dbReference type="ChEBI" id="CHEBI:74544"/>
        <dbReference type="ChEBI" id="CHEBI:74546"/>
    </reaction>
    <physiologicalReaction direction="left-to-right" evidence="24">
        <dbReference type="Rhea" id="RHEA:37132"/>
    </physiologicalReaction>
</comment>
<evidence type="ECO:0000256" key="13">
    <source>
        <dbReference type="ARBA" id="ARBA00023315"/>
    </source>
</evidence>
<dbReference type="InterPro" id="IPR000073">
    <property type="entry name" value="AB_hydrolase_1"/>
</dbReference>
<dbReference type="InterPro" id="IPR029058">
    <property type="entry name" value="AB_hydrolase_fold"/>
</dbReference>
<dbReference type="SUPFAM" id="SSF53474">
    <property type="entry name" value="alpha/beta-Hydrolases"/>
    <property type="match status" value="1"/>
</dbReference>
<evidence type="ECO:0000256" key="14">
    <source>
        <dbReference type="ARBA" id="ARBA00036296"/>
    </source>
</evidence>
<keyword evidence="7" id="KW-0444">Lipid biosynthesis</keyword>
<dbReference type="GO" id="GO:0006654">
    <property type="term" value="P:phosphatidic acid biosynthetic process"/>
    <property type="evidence" value="ECO:0007669"/>
    <property type="project" value="TreeGrafter"/>
</dbReference>
<keyword evidence="13" id="KW-0012">Acyltransferase</keyword>
<evidence type="ECO:0000256" key="20">
    <source>
        <dbReference type="ARBA" id="ARBA00047543"/>
    </source>
</evidence>
<dbReference type="PANTHER" id="PTHR42886:SF29">
    <property type="entry name" value="PUMMELIG, ISOFORM A"/>
    <property type="match status" value="1"/>
</dbReference>
<keyword evidence="12" id="KW-0443">Lipid metabolism</keyword>
<evidence type="ECO:0000256" key="19">
    <source>
        <dbReference type="ARBA" id="ARBA00047525"/>
    </source>
</evidence>
<gene>
    <name evidence="26" type="ORF">MNOR_LOCUS17756</name>
</gene>
<evidence type="ECO:0000256" key="2">
    <source>
        <dbReference type="ARBA" id="ARBA00000816"/>
    </source>
</evidence>
<feature type="non-terminal residue" evidence="26">
    <location>
        <position position="394"/>
    </location>
</feature>
<evidence type="ECO:0000256" key="4">
    <source>
        <dbReference type="ARBA" id="ARBA00004502"/>
    </source>
</evidence>
<dbReference type="GO" id="GO:0005739">
    <property type="term" value="C:mitochondrion"/>
    <property type="evidence" value="ECO:0007669"/>
    <property type="project" value="TreeGrafter"/>
</dbReference>
<dbReference type="GO" id="GO:0052689">
    <property type="term" value="F:carboxylic ester hydrolase activity"/>
    <property type="evidence" value="ECO:0007669"/>
    <property type="project" value="TreeGrafter"/>
</dbReference>
<name>A0AAV2QZB4_MEGNR</name>
<evidence type="ECO:0000256" key="18">
    <source>
        <dbReference type="ARBA" id="ARBA00045357"/>
    </source>
</evidence>
<evidence type="ECO:0000256" key="21">
    <source>
        <dbReference type="ARBA" id="ARBA00047849"/>
    </source>
</evidence>
<comment type="similarity">
    <text evidence="15">Belongs to the peptidase S33 family. ABHD4/ABHD5 subfamily.</text>
</comment>
<dbReference type="AlphaFoldDB" id="A0AAV2QZB4"/>
<evidence type="ECO:0000256" key="24">
    <source>
        <dbReference type="ARBA" id="ARBA00049561"/>
    </source>
</evidence>
<proteinExistence type="inferred from homology"/>
<comment type="catalytic activity">
    <reaction evidence="22">
        <text>1-(5Z,8Z,11Z,14Z-eicosatetraenoyl)-sn-glycero-3-phosphate + (9Z)-octadecenoyl-CoA = 1-(5Z,8Z,11Z,14Z)-eicosatetraenoyl-2-(9Z)-octadecenoyl-sn-glycero-3-phosphate + CoA</text>
        <dbReference type="Rhea" id="RHEA:37455"/>
        <dbReference type="ChEBI" id="CHEBI:57287"/>
        <dbReference type="ChEBI" id="CHEBI:57387"/>
        <dbReference type="ChEBI" id="CHEBI:74938"/>
        <dbReference type="ChEBI" id="CHEBI:74941"/>
    </reaction>
    <physiologicalReaction direction="left-to-right" evidence="22">
        <dbReference type="Rhea" id="RHEA:37456"/>
    </physiologicalReaction>
</comment>